<sequence>MIKKSKHILGYLIEKSNRKRTSEAEENVLNDFMHSEYKTPEWDTPTMGNKEQVSEKIYAGILKHIDQKERPVHYLRYIAAASILLLLGLGILLKPKAGTVEKMLTFTTMQAPDSLKLGDGSTIYLAAHSKFHYPAQFTGATRKVQLLQGNAFFNVAKDAQHPFIITSGQLETKVLGTSFHIQLSGKQCHVAVVTGKVNVTTATASIDLIPGEEASFEAEKLTRQKADKALLNNWYKQDITLNNVPLEEVFSLLHYKYGVNFQLANTTIPDTRVTVFVAQKASLESILQQINYITYLKFETYGNTVKVN</sequence>
<dbReference type="OrthoDB" id="1097132at2"/>
<gene>
    <name evidence="4" type="ORF">FK004_08495</name>
</gene>
<feature type="transmembrane region" description="Helical" evidence="1">
    <location>
        <begin position="74"/>
        <end position="93"/>
    </location>
</feature>
<dbReference type="Pfam" id="PF16344">
    <property type="entry name" value="FecR_C"/>
    <property type="match status" value="1"/>
</dbReference>
<dbReference type="Proteomes" id="UP000244677">
    <property type="component" value="Chromosome"/>
</dbReference>
<keyword evidence="1" id="KW-0812">Transmembrane</keyword>
<dbReference type="GO" id="GO:0016989">
    <property type="term" value="F:sigma factor antagonist activity"/>
    <property type="evidence" value="ECO:0007669"/>
    <property type="project" value="TreeGrafter"/>
</dbReference>
<evidence type="ECO:0000259" key="3">
    <source>
        <dbReference type="Pfam" id="PF16344"/>
    </source>
</evidence>
<evidence type="ECO:0000313" key="4">
    <source>
        <dbReference type="EMBL" id="AWG25271.1"/>
    </source>
</evidence>
<dbReference type="KEGG" id="fki:FK004_08495"/>
<dbReference type="Pfam" id="PF04773">
    <property type="entry name" value="FecR"/>
    <property type="match status" value="1"/>
</dbReference>
<dbReference type="Gene3D" id="3.55.50.30">
    <property type="match status" value="1"/>
</dbReference>
<proteinExistence type="predicted"/>
<accession>A0A2S1LNL7</accession>
<keyword evidence="1" id="KW-1133">Transmembrane helix</keyword>
<dbReference type="InterPro" id="IPR006860">
    <property type="entry name" value="FecR"/>
</dbReference>
<reference evidence="4 5" key="1">
    <citation type="submission" date="2017-04" db="EMBL/GenBank/DDBJ databases">
        <title>Complete genome sequence of Flavobacterium kingsejong AJ004.</title>
        <authorList>
            <person name="Lee P.C."/>
        </authorList>
    </citation>
    <scope>NUCLEOTIDE SEQUENCE [LARGE SCALE GENOMIC DNA]</scope>
    <source>
        <strain evidence="4 5">AJ004</strain>
    </source>
</reference>
<feature type="domain" description="Protein FecR C-terminal" evidence="3">
    <location>
        <begin position="239"/>
        <end position="306"/>
    </location>
</feature>
<dbReference type="AlphaFoldDB" id="A0A2S1LNL7"/>
<feature type="domain" description="FecR protein" evidence="2">
    <location>
        <begin position="114"/>
        <end position="198"/>
    </location>
</feature>
<organism evidence="4 5">
    <name type="scientific">Flavobacterium kingsejongi</name>
    <dbReference type="NCBI Taxonomy" id="1678728"/>
    <lineage>
        <taxon>Bacteria</taxon>
        <taxon>Pseudomonadati</taxon>
        <taxon>Bacteroidota</taxon>
        <taxon>Flavobacteriia</taxon>
        <taxon>Flavobacteriales</taxon>
        <taxon>Flavobacteriaceae</taxon>
        <taxon>Flavobacterium</taxon>
    </lineage>
</organism>
<keyword evidence="5" id="KW-1185">Reference proteome</keyword>
<evidence type="ECO:0000313" key="5">
    <source>
        <dbReference type="Proteomes" id="UP000244677"/>
    </source>
</evidence>
<evidence type="ECO:0000259" key="2">
    <source>
        <dbReference type="Pfam" id="PF04773"/>
    </source>
</evidence>
<dbReference type="EMBL" id="CP020919">
    <property type="protein sequence ID" value="AWG25271.1"/>
    <property type="molecule type" value="Genomic_DNA"/>
</dbReference>
<dbReference type="PANTHER" id="PTHR30273:SF2">
    <property type="entry name" value="PROTEIN FECR"/>
    <property type="match status" value="1"/>
</dbReference>
<dbReference type="PANTHER" id="PTHR30273">
    <property type="entry name" value="PERIPLASMIC SIGNAL SENSOR AND SIGMA FACTOR ACTIVATOR FECR-RELATED"/>
    <property type="match status" value="1"/>
</dbReference>
<name>A0A2S1LNL7_9FLAO</name>
<evidence type="ECO:0000256" key="1">
    <source>
        <dbReference type="SAM" id="Phobius"/>
    </source>
</evidence>
<dbReference type="InterPro" id="IPR012373">
    <property type="entry name" value="Ferrdict_sens_TM"/>
</dbReference>
<dbReference type="Gene3D" id="2.60.120.1440">
    <property type="match status" value="1"/>
</dbReference>
<dbReference type="InterPro" id="IPR032508">
    <property type="entry name" value="FecR_C"/>
</dbReference>
<protein>
    <submittedName>
        <fullName evidence="4">Iron dicitrate transport regulator FecR</fullName>
    </submittedName>
</protein>
<keyword evidence="1" id="KW-0472">Membrane</keyword>